<feature type="domain" description="HTH cro/C1-type" evidence="2">
    <location>
        <begin position="17"/>
        <end position="71"/>
    </location>
</feature>
<dbReference type="PANTHER" id="PTHR46558">
    <property type="entry name" value="TRACRIPTIONAL REGULATORY PROTEIN-RELATED-RELATED"/>
    <property type="match status" value="1"/>
</dbReference>
<dbReference type="InterPro" id="IPR010982">
    <property type="entry name" value="Lambda_DNA-bd_dom_sf"/>
</dbReference>
<comment type="caution">
    <text evidence="3">The sequence shown here is derived from an EMBL/GenBank/DDBJ whole genome shotgun (WGS) entry which is preliminary data.</text>
</comment>
<evidence type="ECO:0000313" key="4">
    <source>
        <dbReference type="Proteomes" id="UP000231702"/>
    </source>
</evidence>
<proteinExistence type="predicted"/>
<dbReference type="InterPro" id="IPR001387">
    <property type="entry name" value="Cro/C1-type_HTH"/>
</dbReference>
<sequence>MPRIPITKIDRMIGRRIRQRRTELGLTQPDLAEVLNVSCAQVQKYENGSNKIAASTMSQLAGHLEVSVGYFFEDGT</sequence>
<dbReference type="EMBL" id="PGTD01000022">
    <property type="protein sequence ID" value="PJE26411.1"/>
    <property type="molecule type" value="Genomic_DNA"/>
</dbReference>
<dbReference type="PROSITE" id="PS50943">
    <property type="entry name" value="HTH_CROC1"/>
    <property type="match status" value="1"/>
</dbReference>
<dbReference type="SMART" id="SM00530">
    <property type="entry name" value="HTH_XRE"/>
    <property type="match status" value="1"/>
</dbReference>
<accession>A0ABX4MJ79</accession>
<evidence type="ECO:0000259" key="2">
    <source>
        <dbReference type="PROSITE" id="PS50943"/>
    </source>
</evidence>
<dbReference type="Gene3D" id="1.10.260.40">
    <property type="entry name" value="lambda repressor-like DNA-binding domains"/>
    <property type="match status" value="1"/>
</dbReference>
<name>A0ABX4MJ79_9RHOB</name>
<dbReference type="Pfam" id="PF01381">
    <property type="entry name" value="HTH_3"/>
    <property type="match status" value="1"/>
</dbReference>
<dbReference type="CDD" id="cd00093">
    <property type="entry name" value="HTH_XRE"/>
    <property type="match status" value="1"/>
</dbReference>
<organism evidence="3 4">
    <name type="scientific">Pseudooceanicola antarcticus</name>
    <dbReference type="NCBI Taxonomy" id="1247613"/>
    <lineage>
        <taxon>Bacteria</taxon>
        <taxon>Pseudomonadati</taxon>
        <taxon>Pseudomonadota</taxon>
        <taxon>Alphaproteobacteria</taxon>
        <taxon>Rhodobacterales</taxon>
        <taxon>Paracoccaceae</taxon>
        <taxon>Pseudooceanicola</taxon>
    </lineage>
</organism>
<dbReference type="Proteomes" id="UP000231702">
    <property type="component" value="Unassembled WGS sequence"/>
</dbReference>
<dbReference type="SUPFAM" id="SSF47413">
    <property type="entry name" value="lambda repressor-like DNA-binding domains"/>
    <property type="match status" value="1"/>
</dbReference>
<evidence type="ECO:0000313" key="3">
    <source>
        <dbReference type="EMBL" id="PJE26411.1"/>
    </source>
</evidence>
<keyword evidence="4" id="KW-1185">Reference proteome</keyword>
<evidence type="ECO:0000256" key="1">
    <source>
        <dbReference type="ARBA" id="ARBA00023125"/>
    </source>
</evidence>
<gene>
    <name evidence="3" type="ORF">CVM39_17865</name>
</gene>
<keyword evidence="1" id="KW-0238">DNA-binding</keyword>
<reference evidence="3 4" key="1">
    <citation type="journal article" date="2018" name="Int. J. Syst. Evol. Microbiol.">
        <title>Pseudooceanicola lipolyticus sp. nov., a marine alphaproteobacterium, reclassification of Oceanicola flagellatus as Pseudooceanicola flagellatus comb. nov. and emended description of the genus Pseudooceanicola.</title>
        <authorList>
            <person name="Huang M.-M."/>
            <person name="Guo L.-L."/>
            <person name="Wu Y.-H."/>
            <person name="Lai Q.-L."/>
            <person name="Shao Z.-Z."/>
            <person name="Wang C.-S."/>
            <person name="Wu M."/>
            <person name="Xu X.-W."/>
        </authorList>
    </citation>
    <scope>NUCLEOTIDE SEQUENCE [LARGE SCALE GENOMIC DNA]</scope>
    <source>
        <strain evidence="3 4">Ar-45</strain>
    </source>
</reference>
<dbReference type="PANTHER" id="PTHR46558:SF11">
    <property type="entry name" value="HTH-TYPE TRANSCRIPTIONAL REGULATOR XRE"/>
    <property type="match status" value="1"/>
</dbReference>
<protein>
    <submittedName>
        <fullName evidence="3">XRE family transcriptional regulator</fullName>
    </submittedName>
</protein>